<evidence type="ECO:0000256" key="13">
    <source>
        <dbReference type="ARBA" id="ARBA00034808"/>
    </source>
</evidence>
<dbReference type="PATRIC" id="fig|571913.6.peg.4087"/>
<dbReference type="KEGG" id="lmoi:VV02_20160"/>
<dbReference type="Gene3D" id="1.10.10.160">
    <property type="match status" value="1"/>
</dbReference>
<feature type="binding site" evidence="15">
    <location>
        <begin position="33"/>
        <end position="40"/>
    </location>
    <ligand>
        <name>ATP</name>
        <dbReference type="ChEBI" id="CHEBI:30616"/>
    </ligand>
</feature>
<comment type="similarity">
    <text evidence="1">Belongs to the helicase family. UvrD subfamily.</text>
</comment>
<dbReference type="Pfam" id="PF00580">
    <property type="entry name" value="UvrD-helicase"/>
    <property type="match status" value="1"/>
</dbReference>
<dbReference type="AlphaFoldDB" id="A0A0K1JQZ0"/>
<evidence type="ECO:0000256" key="2">
    <source>
        <dbReference type="ARBA" id="ARBA00022722"/>
    </source>
</evidence>
<feature type="domain" description="UvrD-like helicase C-terminal" evidence="18">
    <location>
        <begin position="337"/>
        <end position="645"/>
    </location>
</feature>
<evidence type="ECO:0000259" key="18">
    <source>
        <dbReference type="PROSITE" id="PS51217"/>
    </source>
</evidence>
<dbReference type="EC" id="5.6.2.4" evidence="13"/>
<dbReference type="InterPro" id="IPR038726">
    <property type="entry name" value="PDDEXK_AddAB-type"/>
</dbReference>
<dbReference type="InterPro" id="IPR014017">
    <property type="entry name" value="DNA_helicase_UvrD-like_C"/>
</dbReference>
<dbReference type="PROSITE" id="PS51198">
    <property type="entry name" value="UVRD_HELICASE_ATP_BIND"/>
    <property type="match status" value="1"/>
</dbReference>
<evidence type="ECO:0000256" key="14">
    <source>
        <dbReference type="ARBA" id="ARBA00048988"/>
    </source>
</evidence>
<keyword evidence="6 15" id="KW-0347">Helicase</keyword>
<feature type="domain" description="UvrD-like helicase ATP-binding" evidence="17">
    <location>
        <begin position="12"/>
        <end position="333"/>
    </location>
</feature>
<dbReference type="GO" id="GO:0005829">
    <property type="term" value="C:cytosol"/>
    <property type="evidence" value="ECO:0007669"/>
    <property type="project" value="TreeGrafter"/>
</dbReference>
<evidence type="ECO:0000256" key="15">
    <source>
        <dbReference type="PROSITE-ProRule" id="PRU00560"/>
    </source>
</evidence>
<dbReference type="Proteomes" id="UP000066480">
    <property type="component" value="Chromosome"/>
</dbReference>
<dbReference type="PROSITE" id="PS51217">
    <property type="entry name" value="UVRD_HELICASE_CTER"/>
    <property type="match status" value="1"/>
</dbReference>
<gene>
    <name evidence="19" type="ORF">VV02_20160</name>
</gene>
<evidence type="ECO:0000256" key="12">
    <source>
        <dbReference type="ARBA" id="ARBA00034617"/>
    </source>
</evidence>
<dbReference type="GO" id="GO:0005524">
    <property type="term" value="F:ATP binding"/>
    <property type="evidence" value="ECO:0007669"/>
    <property type="project" value="UniProtKB-UniRule"/>
</dbReference>
<keyword evidence="9" id="KW-0238">DNA-binding</keyword>
<protein>
    <recommendedName>
        <fullName evidence="13">DNA 3'-5' helicase</fullName>
        <ecNumber evidence="13">5.6.2.4</ecNumber>
    </recommendedName>
</protein>
<evidence type="ECO:0000256" key="11">
    <source>
        <dbReference type="ARBA" id="ARBA00023235"/>
    </source>
</evidence>
<evidence type="ECO:0000256" key="4">
    <source>
        <dbReference type="ARBA" id="ARBA00022763"/>
    </source>
</evidence>
<dbReference type="GO" id="GO:0043138">
    <property type="term" value="F:3'-5' DNA helicase activity"/>
    <property type="evidence" value="ECO:0007669"/>
    <property type="project" value="UniProtKB-EC"/>
</dbReference>
<name>A0A0K1JQZ0_9MICO</name>
<dbReference type="InterPro" id="IPR013986">
    <property type="entry name" value="DExx_box_DNA_helicase_dom_sf"/>
</dbReference>
<sequence>MRRAADLTAVLPVLDDVQREAVDFDGRALTVIGAPGTGKTVTAVEMVVAAVARGVRPEHCLLLSPTRVAAGALRDRVTSRLWRDDADAPEPATALGGGAATRRRNAGTTTEPVSRTHQALGFGLLRQAAALRGLPAPRLLNGPEQDVVLKELLEGYAAGDAPEPPWPSYVREALPTRGFRAELRDLLMRAVEWGQESDDLRRLGVEHERPEWVAAADVLDDYDEVTALSRPGAYDPAWILGSAADLLQEDDEALRRVRDTVRFVVVDDAQELTSAAARLLRVVVGAQTQVRLIADPDSTVQGFRGAEPGLFAALAQEWDAGDARRLEVSYRQPQALRAVGGQVSARIGAVAGAAHREVVTRPGGVVEVALLRAVSQEAAHVAGLLRRAHLIDGVPWQDLAVIVRGQGRTGALRRALAASGVPVAVPPTTVPLRDEPAVRPFLALIEVALSLASSGEPASSDEPSISAEVATDVLTSPLGGADAVALRRMRRALRSVELEAGGTRTGDELLAASVLDAGQLTLYGPEVAPARRVARVVQAGVEAAGADDATAETLLWAMWRASGLADPWSSAALAGGPAGARADRDLDAVVALFGAAAAYVDRLPQSGPADFLEHVRGQDVPGDTLVARAPDDECVALMTPAGAAGREWHTVVVAGVQEGVWPDLRLRGSLLGSEHLVDVLTGRGRTLRAAQAAVRYDETRQFLVAVSRARERLVVTAVRSEDEQPSAYLDIVDPLDTHGDSDPDGLRDFTDVQRPMTLQAAVAELRREVAIGDDEERAEAVTTLSRLAREHVPGADPASWWALTELSDDRPLREPEQQVGVSPSKVDQFATCGLNWLLTSCGGEGPDLGAATLGTLVHEVAAELGDTEPERMQDVLDERWPRLGLGEGWISERKRQEAHRMLDKLAGYLDSAEANGWHKVAVEIDFEAEVGRALLRGRVDRLERHDERGLRIIDLKTGSSKPTKDKLVEHPQLGAYQVAVAEGAFEEGDVSGGAALVQLGKAGLKNSADVQAQPAIEPGDETSWAHEVVRATADGMGAATFVATVGDRCGVCPVRRSCPLQPEGQVI</sequence>
<evidence type="ECO:0000259" key="17">
    <source>
        <dbReference type="PROSITE" id="PS51198"/>
    </source>
</evidence>
<evidence type="ECO:0000256" key="8">
    <source>
        <dbReference type="ARBA" id="ARBA00022840"/>
    </source>
</evidence>
<feature type="region of interest" description="Disordered" evidence="16">
    <location>
        <begin position="84"/>
        <end position="115"/>
    </location>
</feature>
<evidence type="ECO:0000256" key="10">
    <source>
        <dbReference type="ARBA" id="ARBA00023204"/>
    </source>
</evidence>
<evidence type="ECO:0000256" key="9">
    <source>
        <dbReference type="ARBA" id="ARBA00023125"/>
    </source>
</evidence>
<dbReference type="Gene3D" id="1.10.486.10">
    <property type="entry name" value="PCRA, domain 4"/>
    <property type="match status" value="1"/>
</dbReference>
<dbReference type="GO" id="GO:0000725">
    <property type="term" value="P:recombinational repair"/>
    <property type="evidence" value="ECO:0007669"/>
    <property type="project" value="TreeGrafter"/>
</dbReference>
<dbReference type="InterPro" id="IPR000212">
    <property type="entry name" value="DNA_helicase_UvrD/REP"/>
</dbReference>
<keyword evidence="3 15" id="KW-0547">Nucleotide-binding</keyword>
<dbReference type="InterPro" id="IPR011604">
    <property type="entry name" value="PDDEXK-like_dom_sf"/>
</dbReference>
<dbReference type="Gene3D" id="3.40.50.300">
    <property type="entry name" value="P-loop containing nucleotide triphosphate hydrolases"/>
    <property type="match status" value="2"/>
</dbReference>
<keyword evidence="8 15" id="KW-0067">ATP-binding</keyword>
<comment type="catalytic activity">
    <reaction evidence="14">
        <text>ATP + H2O = ADP + phosphate + H(+)</text>
        <dbReference type="Rhea" id="RHEA:13065"/>
        <dbReference type="ChEBI" id="CHEBI:15377"/>
        <dbReference type="ChEBI" id="CHEBI:15378"/>
        <dbReference type="ChEBI" id="CHEBI:30616"/>
        <dbReference type="ChEBI" id="CHEBI:43474"/>
        <dbReference type="ChEBI" id="CHEBI:456216"/>
        <dbReference type="EC" id="5.6.2.4"/>
    </reaction>
</comment>
<evidence type="ECO:0000313" key="19">
    <source>
        <dbReference type="EMBL" id="AKU19139.1"/>
    </source>
</evidence>
<evidence type="ECO:0000256" key="3">
    <source>
        <dbReference type="ARBA" id="ARBA00022741"/>
    </source>
</evidence>
<evidence type="ECO:0000256" key="5">
    <source>
        <dbReference type="ARBA" id="ARBA00022801"/>
    </source>
</evidence>
<dbReference type="GO" id="GO:0004527">
    <property type="term" value="F:exonuclease activity"/>
    <property type="evidence" value="ECO:0007669"/>
    <property type="project" value="UniProtKB-KW"/>
</dbReference>
<dbReference type="EMBL" id="CP011112">
    <property type="protein sequence ID" value="AKU19139.1"/>
    <property type="molecule type" value="Genomic_DNA"/>
</dbReference>
<dbReference type="PANTHER" id="PTHR11070">
    <property type="entry name" value="UVRD / RECB / PCRA DNA HELICASE FAMILY MEMBER"/>
    <property type="match status" value="1"/>
</dbReference>
<dbReference type="STRING" id="571913.VV02_20160"/>
<keyword evidence="5 15" id="KW-0378">Hydrolase</keyword>
<keyword evidence="11" id="KW-0413">Isomerase</keyword>
<evidence type="ECO:0000256" key="6">
    <source>
        <dbReference type="ARBA" id="ARBA00022806"/>
    </source>
</evidence>
<dbReference type="InterPro" id="IPR014016">
    <property type="entry name" value="UvrD-like_ATP-bd"/>
</dbReference>
<organism evidence="19 20">
    <name type="scientific">Luteipulveratus mongoliensis</name>
    <dbReference type="NCBI Taxonomy" id="571913"/>
    <lineage>
        <taxon>Bacteria</taxon>
        <taxon>Bacillati</taxon>
        <taxon>Actinomycetota</taxon>
        <taxon>Actinomycetes</taxon>
        <taxon>Micrococcales</taxon>
        <taxon>Dermacoccaceae</taxon>
        <taxon>Luteipulveratus</taxon>
    </lineage>
</organism>
<proteinExistence type="inferred from homology"/>
<evidence type="ECO:0000256" key="1">
    <source>
        <dbReference type="ARBA" id="ARBA00009922"/>
    </source>
</evidence>
<dbReference type="PANTHER" id="PTHR11070:SF59">
    <property type="entry name" value="DNA 3'-5' HELICASE"/>
    <property type="match status" value="1"/>
</dbReference>
<dbReference type="OrthoDB" id="5240387at2"/>
<evidence type="ECO:0000256" key="7">
    <source>
        <dbReference type="ARBA" id="ARBA00022839"/>
    </source>
</evidence>
<accession>A0A0K1JQZ0</accession>
<evidence type="ECO:0000256" key="16">
    <source>
        <dbReference type="SAM" id="MobiDB-lite"/>
    </source>
</evidence>
<evidence type="ECO:0000313" key="20">
    <source>
        <dbReference type="Proteomes" id="UP000066480"/>
    </source>
</evidence>
<keyword evidence="2" id="KW-0540">Nuclease</keyword>
<keyword evidence="7" id="KW-0269">Exonuclease</keyword>
<keyword evidence="4" id="KW-0227">DNA damage</keyword>
<keyword evidence="20" id="KW-1185">Reference proteome</keyword>
<dbReference type="Pfam" id="PF12705">
    <property type="entry name" value="PDDEXK_1"/>
    <property type="match status" value="1"/>
</dbReference>
<dbReference type="SUPFAM" id="SSF52540">
    <property type="entry name" value="P-loop containing nucleoside triphosphate hydrolases"/>
    <property type="match status" value="1"/>
</dbReference>
<dbReference type="Gene3D" id="3.90.320.10">
    <property type="match status" value="1"/>
</dbReference>
<dbReference type="GO" id="GO:0003677">
    <property type="term" value="F:DNA binding"/>
    <property type="evidence" value="ECO:0007669"/>
    <property type="project" value="UniProtKB-KW"/>
</dbReference>
<comment type="catalytic activity">
    <reaction evidence="12">
        <text>Couples ATP hydrolysis with the unwinding of duplex DNA by translocating in the 3'-5' direction.</text>
        <dbReference type="EC" id="5.6.2.4"/>
    </reaction>
</comment>
<reference evidence="19 20" key="1">
    <citation type="submission" date="2015-03" db="EMBL/GenBank/DDBJ databases">
        <title>Luteipulveratus halotolerans sp. nov., a novel actinobacterium (Dermacoccaceae) from Sarawak, Malaysia.</title>
        <authorList>
            <person name="Juboi H."/>
            <person name="Basik A."/>
            <person name="Shamsul S.S."/>
            <person name="Arnold P."/>
            <person name="Schmitt E.K."/>
            <person name="Sanglier J.-J."/>
            <person name="Yeo T."/>
        </authorList>
    </citation>
    <scope>NUCLEOTIDE SEQUENCE [LARGE SCALE GENOMIC DNA]</scope>
    <source>
        <strain evidence="19 20">MN07-A0370</strain>
    </source>
</reference>
<dbReference type="InterPro" id="IPR027417">
    <property type="entry name" value="P-loop_NTPase"/>
</dbReference>
<dbReference type="GO" id="GO:0033202">
    <property type="term" value="C:DNA helicase complex"/>
    <property type="evidence" value="ECO:0007669"/>
    <property type="project" value="TreeGrafter"/>
</dbReference>
<keyword evidence="10" id="KW-0234">DNA repair</keyword>
<dbReference type="RefSeq" id="WP_052597323.1">
    <property type="nucleotide sequence ID" value="NZ_CP011112.1"/>
</dbReference>